<feature type="transmembrane region" description="Helical" evidence="1">
    <location>
        <begin position="74"/>
        <end position="96"/>
    </location>
</feature>
<keyword evidence="1" id="KW-0472">Membrane</keyword>
<sequence length="235" mass="25463">MELSVAEVSGLIAAVQLLLPAIFPAALIGHVGQENSVVTWSVLGRALQSSLWPTILQTDTAAHHGELRRVSNGLLLQTAIVLLISVAAIATSLGLYQAVEPDDSQELEAFQYVKDESPFTSGTPARLADSFGELAWYLKSGYRQIGMFVLNPTLQVVDGLVVDAKNGGVGFRNHTVAVLVHEYGSSWTEDLLFVDPETQCVDLNFTFDYHLSQIDTSRLPPRDVLLTDHGGFSAL</sequence>
<dbReference type="Proteomes" id="UP001305647">
    <property type="component" value="Unassembled WGS sequence"/>
</dbReference>
<gene>
    <name evidence="2" type="ORF">N658DRAFT_508848</name>
</gene>
<keyword evidence="3" id="KW-1185">Reference proteome</keyword>
<evidence type="ECO:0000256" key="1">
    <source>
        <dbReference type="SAM" id="Phobius"/>
    </source>
</evidence>
<evidence type="ECO:0000313" key="2">
    <source>
        <dbReference type="EMBL" id="KAK4099199.1"/>
    </source>
</evidence>
<organism evidence="2 3">
    <name type="scientific">Parathielavia hyrcaniae</name>
    <dbReference type="NCBI Taxonomy" id="113614"/>
    <lineage>
        <taxon>Eukaryota</taxon>
        <taxon>Fungi</taxon>
        <taxon>Dikarya</taxon>
        <taxon>Ascomycota</taxon>
        <taxon>Pezizomycotina</taxon>
        <taxon>Sordariomycetes</taxon>
        <taxon>Sordariomycetidae</taxon>
        <taxon>Sordariales</taxon>
        <taxon>Chaetomiaceae</taxon>
        <taxon>Parathielavia</taxon>
    </lineage>
</organism>
<proteinExistence type="predicted"/>
<dbReference type="AlphaFoldDB" id="A0AAN6PYW8"/>
<protein>
    <submittedName>
        <fullName evidence="2">Uncharacterized protein</fullName>
    </submittedName>
</protein>
<dbReference type="EMBL" id="MU863651">
    <property type="protein sequence ID" value="KAK4099199.1"/>
    <property type="molecule type" value="Genomic_DNA"/>
</dbReference>
<keyword evidence="1" id="KW-1133">Transmembrane helix</keyword>
<reference evidence="2" key="1">
    <citation type="journal article" date="2023" name="Mol. Phylogenet. Evol.">
        <title>Genome-scale phylogeny and comparative genomics of the fungal order Sordariales.</title>
        <authorList>
            <person name="Hensen N."/>
            <person name="Bonometti L."/>
            <person name="Westerberg I."/>
            <person name="Brannstrom I.O."/>
            <person name="Guillou S."/>
            <person name="Cros-Aarteil S."/>
            <person name="Calhoun S."/>
            <person name="Haridas S."/>
            <person name="Kuo A."/>
            <person name="Mondo S."/>
            <person name="Pangilinan J."/>
            <person name="Riley R."/>
            <person name="LaButti K."/>
            <person name="Andreopoulos B."/>
            <person name="Lipzen A."/>
            <person name="Chen C."/>
            <person name="Yan M."/>
            <person name="Daum C."/>
            <person name="Ng V."/>
            <person name="Clum A."/>
            <person name="Steindorff A."/>
            <person name="Ohm R.A."/>
            <person name="Martin F."/>
            <person name="Silar P."/>
            <person name="Natvig D.O."/>
            <person name="Lalanne C."/>
            <person name="Gautier V."/>
            <person name="Ament-Velasquez S.L."/>
            <person name="Kruys A."/>
            <person name="Hutchinson M.I."/>
            <person name="Powell A.J."/>
            <person name="Barry K."/>
            <person name="Miller A.N."/>
            <person name="Grigoriev I.V."/>
            <person name="Debuchy R."/>
            <person name="Gladieux P."/>
            <person name="Hiltunen Thoren M."/>
            <person name="Johannesson H."/>
        </authorList>
    </citation>
    <scope>NUCLEOTIDE SEQUENCE</scope>
    <source>
        <strain evidence="2">CBS 757.83</strain>
    </source>
</reference>
<accession>A0AAN6PYW8</accession>
<reference evidence="2" key="2">
    <citation type="submission" date="2023-05" db="EMBL/GenBank/DDBJ databases">
        <authorList>
            <consortium name="Lawrence Berkeley National Laboratory"/>
            <person name="Steindorff A."/>
            <person name="Hensen N."/>
            <person name="Bonometti L."/>
            <person name="Westerberg I."/>
            <person name="Brannstrom I.O."/>
            <person name="Guillou S."/>
            <person name="Cros-Aarteil S."/>
            <person name="Calhoun S."/>
            <person name="Haridas S."/>
            <person name="Kuo A."/>
            <person name="Mondo S."/>
            <person name="Pangilinan J."/>
            <person name="Riley R."/>
            <person name="Labutti K."/>
            <person name="Andreopoulos B."/>
            <person name="Lipzen A."/>
            <person name="Chen C."/>
            <person name="Yanf M."/>
            <person name="Daum C."/>
            <person name="Ng V."/>
            <person name="Clum A."/>
            <person name="Ohm R."/>
            <person name="Martin F."/>
            <person name="Silar P."/>
            <person name="Natvig D."/>
            <person name="Lalanne C."/>
            <person name="Gautier V."/>
            <person name="Ament-Velasquez S.L."/>
            <person name="Kruys A."/>
            <person name="Hutchinson M.I."/>
            <person name="Powell A.J."/>
            <person name="Barry K."/>
            <person name="Miller A.N."/>
            <person name="Grigoriev I.V."/>
            <person name="Debuchy R."/>
            <person name="Gladieux P."/>
            <person name="Thoren M.H."/>
            <person name="Johannesson H."/>
        </authorList>
    </citation>
    <scope>NUCLEOTIDE SEQUENCE</scope>
    <source>
        <strain evidence="2">CBS 757.83</strain>
    </source>
</reference>
<evidence type="ECO:0000313" key="3">
    <source>
        <dbReference type="Proteomes" id="UP001305647"/>
    </source>
</evidence>
<keyword evidence="1" id="KW-0812">Transmembrane</keyword>
<comment type="caution">
    <text evidence="2">The sequence shown here is derived from an EMBL/GenBank/DDBJ whole genome shotgun (WGS) entry which is preliminary data.</text>
</comment>
<name>A0AAN6PYW8_9PEZI</name>